<dbReference type="InterPro" id="IPR011527">
    <property type="entry name" value="ABC1_TM_dom"/>
</dbReference>
<feature type="transmembrane region" description="Helical" evidence="12">
    <location>
        <begin position="64"/>
        <end position="85"/>
    </location>
</feature>
<dbReference type="PROSITE" id="PS50893">
    <property type="entry name" value="ABC_TRANSPORTER_2"/>
    <property type="match status" value="1"/>
</dbReference>
<dbReference type="EMBL" id="JACHIN010000021">
    <property type="protein sequence ID" value="MBB5084161.1"/>
    <property type="molecule type" value="Genomic_DNA"/>
</dbReference>
<dbReference type="FunFam" id="3.40.50.300:FF:000287">
    <property type="entry name" value="Multidrug ABC transporter ATP-binding protein"/>
    <property type="match status" value="1"/>
</dbReference>
<evidence type="ECO:0000256" key="5">
    <source>
        <dbReference type="ARBA" id="ARBA00022741"/>
    </source>
</evidence>
<feature type="domain" description="ABC transmembrane type-1" evidence="14">
    <location>
        <begin position="21"/>
        <end position="311"/>
    </location>
</feature>
<dbReference type="SUPFAM" id="SSF52540">
    <property type="entry name" value="P-loop containing nucleoside triphosphate hydrolases"/>
    <property type="match status" value="1"/>
</dbReference>
<dbReference type="CDD" id="cd18547">
    <property type="entry name" value="ABC_6TM_Tm288_like"/>
    <property type="match status" value="1"/>
</dbReference>
<gene>
    <name evidence="15" type="ORF">HNR40_009669</name>
</gene>
<evidence type="ECO:0000259" key="13">
    <source>
        <dbReference type="PROSITE" id="PS50893"/>
    </source>
</evidence>
<dbReference type="GO" id="GO:0016887">
    <property type="term" value="F:ATP hydrolysis activity"/>
    <property type="evidence" value="ECO:0007669"/>
    <property type="project" value="InterPro"/>
</dbReference>
<dbReference type="AlphaFoldDB" id="A0A7W8EM08"/>
<keyword evidence="3" id="KW-1003">Cell membrane</keyword>
<evidence type="ECO:0000256" key="2">
    <source>
        <dbReference type="ARBA" id="ARBA00022448"/>
    </source>
</evidence>
<feature type="domain" description="ABC transporter" evidence="13">
    <location>
        <begin position="343"/>
        <end position="589"/>
    </location>
</feature>
<dbReference type="InterPro" id="IPR003593">
    <property type="entry name" value="AAA+_ATPase"/>
</dbReference>
<organism evidence="15 16">
    <name type="scientific">Nonomuraea endophytica</name>
    <dbReference type="NCBI Taxonomy" id="714136"/>
    <lineage>
        <taxon>Bacteria</taxon>
        <taxon>Bacillati</taxon>
        <taxon>Actinomycetota</taxon>
        <taxon>Actinomycetes</taxon>
        <taxon>Streptosporangiales</taxon>
        <taxon>Streptosporangiaceae</taxon>
        <taxon>Nonomuraea</taxon>
    </lineage>
</organism>
<evidence type="ECO:0000256" key="3">
    <source>
        <dbReference type="ARBA" id="ARBA00022475"/>
    </source>
</evidence>
<keyword evidence="6 15" id="KW-0067">ATP-binding</keyword>
<keyword evidence="16" id="KW-1185">Reference proteome</keyword>
<dbReference type="InterPro" id="IPR003439">
    <property type="entry name" value="ABC_transporter-like_ATP-bd"/>
</dbReference>
<comment type="caution">
    <text evidence="15">The sequence shown here is derived from an EMBL/GenBank/DDBJ whole genome shotgun (WGS) entry which is preliminary data.</text>
</comment>
<evidence type="ECO:0000313" key="16">
    <source>
        <dbReference type="Proteomes" id="UP000568380"/>
    </source>
</evidence>
<comment type="function">
    <text evidence="9">ABC transporter involved in fatty acid import. Transmembrane domains (TMD) form a pore in the membrane and the ATP-binding domain (NBD) is responsible for energy generation.</text>
</comment>
<evidence type="ECO:0000259" key="14">
    <source>
        <dbReference type="PROSITE" id="PS50929"/>
    </source>
</evidence>
<accession>A0A7W8EM08</accession>
<evidence type="ECO:0000256" key="7">
    <source>
        <dbReference type="ARBA" id="ARBA00022989"/>
    </source>
</evidence>
<evidence type="ECO:0000256" key="10">
    <source>
        <dbReference type="ARBA" id="ARBA00061644"/>
    </source>
</evidence>
<keyword evidence="4 12" id="KW-0812">Transmembrane</keyword>
<evidence type="ECO:0000256" key="9">
    <source>
        <dbReference type="ARBA" id="ARBA00055053"/>
    </source>
</evidence>
<evidence type="ECO:0000313" key="15">
    <source>
        <dbReference type="EMBL" id="MBB5084161.1"/>
    </source>
</evidence>
<dbReference type="InterPro" id="IPR036640">
    <property type="entry name" value="ABC1_TM_sf"/>
</dbReference>
<protein>
    <recommendedName>
        <fullName evidence="11">Fatty acid ABC transporter ATP-binding/permease protein</fullName>
    </recommendedName>
</protein>
<dbReference type="InterPro" id="IPR027417">
    <property type="entry name" value="P-loop_NTPase"/>
</dbReference>
<comment type="subcellular location">
    <subcellularLocation>
        <location evidence="1">Cell membrane</location>
        <topology evidence="1">Multi-pass membrane protein</topology>
    </subcellularLocation>
</comment>
<keyword evidence="5" id="KW-0547">Nucleotide-binding</keyword>
<dbReference type="PANTHER" id="PTHR43394:SF1">
    <property type="entry name" value="ATP-BINDING CASSETTE SUB-FAMILY B MEMBER 10, MITOCHONDRIAL"/>
    <property type="match status" value="1"/>
</dbReference>
<keyword evidence="2" id="KW-0813">Transport</keyword>
<comment type="similarity">
    <text evidence="10">Belongs to the ABC transporter superfamily. Lipid exporter (TC 3.A.1.106) family.</text>
</comment>
<dbReference type="GO" id="GO:0005524">
    <property type="term" value="F:ATP binding"/>
    <property type="evidence" value="ECO:0007669"/>
    <property type="project" value="UniProtKB-KW"/>
</dbReference>
<evidence type="ECO:0000256" key="4">
    <source>
        <dbReference type="ARBA" id="ARBA00022692"/>
    </source>
</evidence>
<keyword evidence="7 12" id="KW-1133">Transmembrane helix</keyword>
<dbReference type="FunFam" id="1.20.1560.10:FF:000011">
    <property type="entry name" value="Multidrug ABC transporter ATP-binding protein"/>
    <property type="match status" value="1"/>
</dbReference>
<feature type="transmembrane region" description="Helical" evidence="12">
    <location>
        <begin position="20"/>
        <end position="41"/>
    </location>
</feature>
<dbReference type="RefSeq" id="WP_184973855.1">
    <property type="nucleotide sequence ID" value="NZ_JACHIN010000021.1"/>
</dbReference>
<evidence type="ECO:0000256" key="11">
    <source>
        <dbReference type="ARBA" id="ARBA00071747"/>
    </source>
</evidence>
<sequence length="592" mass="63375">MSFGKTAWRLLTLLRPLRPLWGVGVLGLASIVLNVTGPLLLGRATDLVVTGAITRPEQGIDGRALSLTLLSALAVYAGSATFWILQRRYTTRLVQGVIFHLRREVEEKLGRLPVPYFDRQPRGEVLSRTTNDVDNLAQSMQQSIGQITNSTFLIAGTLGMMFWISPLLAAVALVTVPLSVQLTRVAGRRAQVEFARQWQATGELNAHVEEAYTGHTLITAYGRGEESAESFREHNTRLYHSSARAQFVSGIIGPATGLAGNLGYVLVAVVGGLQLAAGGLTVGAVQAFIQYSREFGGPLTALAGLAGVIQSGVASGARVLDLLDAEEEPPDPPGTAAPTRGRVVFDTVSFSYGPATPNPSRPAVREPERVIRDLSLVVEPGSTVAVVGPTGAGKTTLVNLLMRFYDVTDGRITVDGVDIRDTRRDTLRAATGMVPQDNWLFGGTIRDNIAYGRTGATAADVEAAARAAHADHFIRTLSHGYDTVIDQDGGALSAGERQLITIARAVLADPVILVLDEATSSVDTRTELLIQQALTRARRNRTSFVIAHRLSTIRQADLILMLQDGTITEQGTHEELLAANGPYAALHTHPTP</sequence>
<evidence type="ECO:0000256" key="1">
    <source>
        <dbReference type="ARBA" id="ARBA00004651"/>
    </source>
</evidence>
<dbReference type="SMART" id="SM00382">
    <property type="entry name" value="AAA"/>
    <property type="match status" value="1"/>
</dbReference>
<dbReference type="Proteomes" id="UP000568380">
    <property type="component" value="Unassembled WGS sequence"/>
</dbReference>
<proteinExistence type="inferred from homology"/>
<dbReference type="InterPro" id="IPR039421">
    <property type="entry name" value="Type_1_exporter"/>
</dbReference>
<keyword evidence="8 12" id="KW-0472">Membrane</keyword>
<reference evidence="15 16" key="1">
    <citation type="submission" date="2020-08" db="EMBL/GenBank/DDBJ databases">
        <title>Genomic Encyclopedia of Type Strains, Phase IV (KMG-IV): sequencing the most valuable type-strain genomes for metagenomic binning, comparative biology and taxonomic classification.</title>
        <authorList>
            <person name="Goeker M."/>
        </authorList>
    </citation>
    <scope>NUCLEOTIDE SEQUENCE [LARGE SCALE GENOMIC DNA]</scope>
    <source>
        <strain evidence="15 16">DSM 45385</strain>
    </source>
</reference>
<name>A0A7W8EM08_9ACTN</name>
<feature type="transmembrane region" description="Helical" evidence="12">
    <location>
        <begin position="152"/>
        <end position="174"/>
    </location>
</feature>
<dbReference type="Pfam" id="PF00664">
    <property type="entry name" value="ABC_membrane"/>
    <property type="match status" value="1"/>
</dbReference>
<dbReference type="PROSITE" id="PS50929">
    <property type="entry name" value="ABC_TM1F"/>
    <property type="match status" value="1"/>
</dbReference>
<evidence type="ECO:0000256" key="12">
    <source>
        <dbReference type="SAM" id="Phobius"/>
    </source>
</evidence>
<evidence type="ECO:0000256" key="8">
    <source>
        <dbReference type="ARBA" id="ARBA00023136"/>
    </source>
</evidence>
<dbReference type="GO" id="GO:0015421">
    <property type="term" value="F:ABC-type oligopeptide transporter activity"/>
    <property type="evidence" value="ECO:0007669"/>
    <property type="project" value="TreeGrafter"/>
</dbReference>
<dbReference type="InterPro" id="IPR017871">
    <property type="entry name" value="ABC_transporter-like_CS"/>
</dbReference>
<dbReference type="PROSITE" id="PS00211">
    <property type="entry name" value="ABC_TRANSPORTER_1"/>
    <property type="match status" value="1"/>
</dbReference>
<dbReference type="Gene3D" id="3.40.50.300">
    <property type="entry name" value="P-loop containing nucleotide triphosphate hydrolases"/>
    <property type="match status" value="1"/>
</dbReference>
<dbReference type="Pfam" id="PF00005">
    <property type="entry name" value="ABC_tran"/>
    <property type="match status" value="1"/>
</dbReference>
<dbReference type="GO" id="GO:0005886">
    <property type="term" value="C:plasma membrane"/>
    <property type="evidence" value="ECO:0007669"/>
    <property type="project" value="UniProtKB-SubCell"/>
</dbReference>
<dbReference type="PANTHER" id="PTHR43394">
    <property type="entry name" value="ATP-DEPENDENT PERMEASE MDL1, MITOCHONDRIAL"/>
    <property type="match status" value="1"/>
</dbReference>
<dbReference type="SUPFAM" id="SSF90123">
    <property type="entry name" value="ABC transporter transmembrane region"/>
    <property type="match status" value="1"/>
</dbReference>
<evidence type="ECO:0000256" key="6">
    <source>
        <dbReference type="ARBA" id="ARBA00022840"/>
    </source>
</evidence>
<dbReference type="Gene3D" id="1.20.1560.10">
    <property type="entry name" value="ABC transporter type 1, transmembrane domain"/>
    <property type="match status" value="1"/>
</dbReference>